<dbReference type="OrthoDB" id="9758917at2"/>
<dbReference type="STRING" id="1603606.DSOUD_0146"/>
<dbReference type="CDD" id="cd10839">
    <property type="entry name" value="cpPDZ1_DegP-like"/>
    <property type="match status" value="1"/>
</dbReference>
<evidence type="ECO:0000256" key="16">
    <source>
        <dbReference type="SAM" id="MobiDB-lite"/>
    </source>
</evidence>
<evidence type="ECO:0000256" key="9">
    <source>
        <dbReference type="ARBA" id="ARBA00022764"/>
    </source>
</evidence>
<proteinExistence type="inferred from homology"/>
<dbReference type="FunFam" id="2.40.10.10:FF:000001">
    <property type="entry name" value="Periplasmic serine protease DegS"/>
    <property type="match status" value="1"/>
</dbReference>
<comment type="subcellular location">
    <subcellularLocation>
        <location evidence="2">Periplasm</location>
    </subcellularLocation>
</comment>
<dbReference type="PATRIC" id="fig|1603606.3.peg.165"/>
<dbReference type="Proteomes" id="UP000057158">
    <property type="component" value="Chromosome"/>
</dbReference>
<dbReference type="NCBIfam" id="TIGR02037">
    <property type="entry name" value="degP_htrA_DO"/>
    <property type="match status" value="1"/>
</dbReference>
<keyword evidence="9" id="KW-0574">Periplasm</keyword>
<dbReference type="GO" id="GO:0006508">
    <property type="term" value="P:proteolysis"/>
    <property type="evidence" value="ECO:0007669"/>
    <property type="project" value="UniProtKB-KW"/>
</dbReference>
<dbReference type="SUPFAM" id="SSF50494">
    <property type="entry name" value="Trypsin-like serine proteases"/>
    <property type="match status" value="1"/>
</dbReference>
<evidence type="ECO:0000256" key="8">
    <source>
        <dbReference type="ARBA" id="ARBA00022737"/>
    </source>
</evidence>
<feature type="active site" description="Charge relay system" evidence="14">
    <location>
        <position position="155"/>
    </location>
</feature>
<keyword evidence="8" id="KW-0677">Repeat</keyword>
<dbReference type="KEGG" id="des:DSOUD_0146"/>
<feature type="compositionally biased region" description="Basic and acidic residues" evidence="16">
    <location>
        <begin position="94"/>
        <end position="104"/>
    </location>
</feature>
<dbReference type="EMBL" id="CP010802">
    <property type="protein sequence ID" value="ALC14946.1"/>
    <property type="molecule type" value="Genomic_DNA"/>
</dbReference>
<dbReference type="InterPro" id="IPR011782">
    <property type="entry name" value="Pept_S1C_Do"/>
</dbReference>
<evidence type="ECO:0000256" key="13">
    <source>
        <dbReference type="ARBA" id="ARBA00032850"/>
    </source>
</evidence>
<keyword evidence="12" id="KW-0346">Stress response</keyword>
<feature type="binding site" evidence="15">
    <location>
        <position position="155"/>
    </location>
    <ligand>
        <name>substrate</name>
    </ligand>
</feature>
<accession>A0A0M4CYP1</accession>
<dbReference type="Gene3D" id="2.40.10.120">
    <property type="match status" value="1"/>
</dbReference>
<keyword evidence="6 18" id="KW-0645">Protease</keyword>
<evidence type="ECO:0000313" key="18">
    <source>
        <dbReference type="EMBL" id="ALC14946.1"/>
    </source>
</evidence>
<dbReference type="PANTHER" id="PTHR22939">
    <property type="entry name" value="SERINE PROTEASE FAMILY S1C HTRA-RELATED"/>
    <property type="match status" value="1"/>
</dbReference>
<evidence type="ECO:0000256" key="7">
    <source>
        <dbReference type="ARBA" id="ARBA00022729"/>
    </source>
</evidence>
<evidence type="ECO:0000256" key="14">
    <source>
        <dbReference type="PIRSR" id="PIRSR611782-1"/>
    </source>
</evidence>
<feature type="binding site" evidence="15">
    <location>
        <position position="125"/>
    </location>
    <ligand>
        <name>substrate</name>
    </ligand>
</feature>
<dbReference type="InterPro" id="IPR001940">
    <property type="entry name" value="Peptidase_S1C"/>
</dbReference>
<evidence type="ECO:0000259" key="17">
    <source>
        <dbReference type="PROSITE" id="PS50106"/>
    </source>
</evidence>
<dbReference type="EC" id="3.4.21.107" evidence="4"/>
<dbReference type="FunFam" id="2.40.10.120:FF:000007">
    <property type="entry name" value="Periplasmic serine endoprotease DegP-like"/>
    <property type="match status" value="1"/>
</dbReference>
<evidence type="ECO:0000256" key="4">
    <source>
        <dbReference type="ARBA" id="ARBA00013035"/>
    </source>
</evidence>
<keyword evidence="11" id="KW-0720">Serine protease</keyword>
<feature type="domain" description="PDZ" evidence="17">
    <location>
        <begin position="273"/>
        <end position="364"/>
    </location>
</feature>
<dbReference type="SMART" id="SM00228">
    <property type="entry name" value="PDZ"/>
    <property type="match status" value="2"/>
</dbReference>
<dbReference type="InterPro" id="IPR009003">
    <property type="entry name" value="Peptidase_S1_PA"/>
</dbReference>
<organism evidence="18 19">
    <name type="scientific">Desulfuromonas soudanensis</name>
    <dbReference type="NCBI Taxonomy" id="1603606"/>
    <lineage>
        <taxon>Bacteria</taxon>
        <taxon>Pseudomonadati</taxon>
        <taxon>Thermodesulfobacteriota</taxon>
        <taxon>Desulfuromonadia</taxon>
        <taxon>Desulfuromonadales</taxon>
        <taxon>Desulfuromonadaceae</taxon>
        <taxon>Desulfuromonas</taxon>
    </lineage>
</organism>
<dbReference type="AlphaFoldDB" id="A0A0M4CYP1"/>
<evidence type="ECO:0000256" key="5">
    <source>
        <dbReference type="ARBA" id="ARBA00013958"/>
    </source>
</evidence>
<feature type="region of interest" description="Disordered" evidence="16">
    <location>
        <begin position="88"/>
        <end position="116"/>
    </location>
</feature>
<comment type="catalytic activity">
    <reaction evidence="1">
        <text>Acts on substrates that are at least partially unfolded. The cleavage site P1 residue is normally between a pair of hydrophobic residues, such as Val-|-Val.</text>
        <dbReference type="EC" id="3.4.21.107"/>
    </reaction>
</comment>
<sequence length="483" mass="51181">MIEKSRRLILPLVLLTALILSGLPFSSGAGAQEQGIENLRQSGQAFRSVAKKVSPAVVFIKVEKSIPVSTGMNGFSSPDEEFFRHFFGQPPRFKGPERSPRNRQEMGQGSGSIISPDGYILTNNHVVGEADRVQVQLQDGREYEAKIVGTDPPTDLAVIKIDESDLPFLRLGDSDQLEVGDWVLAVGNPFGLSHTLTAGIVSAKGRSGMGLNDYENFIQTDAAINPGNSGGPLVNLDGAMVGINTAIFSRSGGSMGIGFAIPVNMAKQIRDQLIEHGQVTRGRLGVYIQELTKELATSFGLDSDQGILVSQVIKDSPAEKGGLKRGDVIDKLDGEKVDKLADFRNRIALTPPGSKVALGIMRNGAAREIRVTIGNLDAGQTAGTVGGGDLPRLGLGLQPLTPELAERLGYQGEKGVLVAAVEAGSAAAEAGIERGDLIQEIDRQAVSTPEEAGKILKETGGKTHLLLIRHGAATRYLALKIGD</sequence>
<evidence type="ECO:0000256" key="12">
    <source>
        <dbReference type="ARBA" id="ARBA00023016"/>
    </source>
</evidence>
<dbReference type="RefSeq" id="WP_053549198.1">
    <property type="nucleotide sequence ID" value="NZ_CP010802.1"/>
</dbReference>
<evidence type="ECO:0000256" key="3">
    <source>
        <dbReference type="ARBA" id="ARBA00010541"/>
    </source>
</evidence>
<keyword evidence="19" id="KW-1185">Reference proteome</keyword>
<keyword evidence="10" id="KW-0378">Hydrolase</keyword>
<dbReference type="InterPro" id="IPR001478">
    <property type="entry name" value="PDZ"/>
</dbReference>
<name>A0A0M4CYP1_9BACT</name>
<dbReference type="PANTHER" id="PTHR22939:SF129">
    <property type="entry name" value="SERINE PROTEASE HTRA2, MITOCHONDRIAL"/>
    <property type="match status" value="1"/>
</dbReference>
<feature type="binding site" evidence="15">
    <location>
        <begin position="227"/>
        <end position="229"/>
    </location>
    <ligand>
        <name>substrate</name>
    </ligand>
</feature>
<dbReference type="InterPro" id="IPR036034">
    <property type="entry name" value="PDZ_sf"/>
</dbReference>
<feature type="binding site" evidence="15">
    <location>
        <position position="63"/>
    </location>
    <ligand>
        <name>substrate</name>
    </ligand>
</feature>
<dbReference type="Pfam" id="PF13365">
    <property type="entry name" value="Trypsin_2"/>
    <property type="match status" value="1"/>
</dbReference>
<dbReference type="GO" id="GO:0004252">
    <property type="term" value="F:serine-type endopeptidase activity"/>
    <property type="evidence" value="ECO:0007669"/>
    <property type="project" value="InterPro"/>
</dbReference>
<dbReference type="PRINTS" id="PR00834">
    <property type="entry name" value="PROTEASES2C"/>
</dbReference>
<dbReference type="Pfam" id="PF17820">
    <property type="entry name" value="PDZ_6"/>
    <property type="match status" value="1"/>
</dbReference>
<feature type="domain" description="PDZ" evidence="17">
    <location>
        <begin position="370"/>
        <end position="471"/>
    </location>
</feature>
<protein>
    <recommendedName>
        <fullName evidence="5">Probable periplasmic serine endoprotease DegP-like</fullName>
        <ecNumber evidence="4">3.4.21.107</ecNumber>
    </recommendedName>
    <alternativeName>
        <fullName evidence="13">Protease Do</fullName>
    </alternativeName>
</protein>
<evidence type="ECO:0000313" key="19">
    <source>
        <dbReference type="Proteomes" id="UP000057158"/>
    </source>
</evidence>
<keyword evidence="7" id="KW-0732">Signal</keyword>
<evidence type="ECO:0000256" key="1">
    <source>
        <dbReference type="ARBA" id="ARBA00001772"/>
    </source>
</evidence>
<dbReference type="Pfam" id="PF13180">
    <property type="entry name" value="PDZ_2"/>
    <property type="match status" value="1"/>
</dbReference>
<evidence type="ECO:0000256" key="2">
    <source>
        <dbReference type="ARBA" id="ARBA00004418"/>
    </source>
</evidence>
<evidence type="ECO:0000256" key="15">
    <source>
        <dbReference type="PIRSR" id="PIRSR611782-2"/>
    </source>
</evidence>
<dbReference type="Gene3D" id="2.30.42.10">
    <property type="match status" value="2"/>
</dbReference>
<reference evidence="18 19" key="1">
    <citation type="submission" date="2015-07" db="EMBL/GenBank/DDBJ databases">
        <title>Isolation and Genomic Characterization of a Novel Halophilic Metal-Reducing Deltaproteobacterium from the Deep Subsurface.</title>
        <authorList>
            <person name="Badalamenti J.P."/>
            <person name="Summers Z.M."/>
            <person name="Gralnick J.A."/>
            <person name="Bond D.R."/>
        </authorList>
    </citation>
    <scope>NUCLEOTIDE SEQUENCE [LARGE SCALE GENOMIC DNA]</scope>
    <source>
        <strain evidence="18 19">WTL</strain>
    </source>
</reference>
<dbReference type="GO" id="GO:0042597">
    <property type="term" value="C:periplasmic space"/>
    <property type="evidence" value="ECO:0007669"/>
    <property type="project" value="UniProtKB-SubCell"/>
</dbReference>
<evidence type="ECO:0000256" key="10">
    <source>
        <dbReference type="ARBA" id="ARBA00022801"/>
    </source>
</evidence>
<keyword evidence="18" id="KW-0449">Lipoprotein</keyword>
<evidence type="ECO:0000256" key="6">
    <source>
        <dbReference type="ARBA" id="ARBA00022670"/>
    </source>
</evidence>
<dbReference type="InterPro" id="IPR041489">
    <property type="entry name" value="PDZ_6"/>
</dbReference>
<dbReference type="PROSITE" id="PS50106">
    <property type="entry name" value="PDZ"/>
    <property type="match status" value="2"/>
</dbReference>
<dbReference type="SUPFAM" id="SSF50156">
    <property type="entry name" value="PDZ domain-like"/>
    <property type="match status" value="2"/>
</dbReference>
<comment type="similarity">
    <text evidence="3">Belongs to the peptidase S1C family.</text>
</comment>
<evidence type="ECO:0000256" key="11">
    <source>
        <dbReference type="ARBA" id="ARBA00022825"/>
    </source>
</evidence>
<feature type="active site" description="Charge relay system" evidence="14">
    <location>
        <position position="229"/>
    </location>
</feature>
<feature type="active site" description="Charge relay system" evidence="14">
    <location>
        <position position="125"/>
    </location>
</feature>
<gene>
    <name evidence="18" type="primary">degQ</name>
    <name evidence="18" type="ORF">DSOUD_0146</name>
</gene>